<reference evidence="1 2" key="1">
    <citation type="journal article" date="2020" name="Microb. Ecol.">
        <title>Ecogenomics of the Marine Benthic Filamentous Cyanobacterium Adonisia.</title>
        <authorList>
            <person name="Walter J.M."/>
            <person name="Coutinho F.H."/>
            <person name="Leomil L."/>
            <person name="Hargreaves P.I."/>
            <person name="Campeao M.E."/>
            <person name="Vieira V.V."/>
            <person name="Silva B.S."/>
            <person name="Fistarol G.O."/>
            <person name="Salomon P.S."/>
            <person name="Sawabe T."/>
            <person name="Mino S."/>
            <person name="Hosokawa M."/>
            <person name="Miyashita H."/>
            <person name="Maruyama F."/>
            <person name="van Verk M.C."/>
            <person name="Dutilh B.E."/>
            <person name="Thompson C.C."/>
            <person name="Thompson F.L."/>
        </authorList>
    </citation>
    <scope>NUCLEOTIDE SEQUENCE [LARGE SCALE GENOMIC DNA]</scope>
    <source>
        <strain evidence="1 2">CCMR0082</strain>
    </source>
</reference>
<proteinExistence type="predicted"/>
<gene>
    <name evidence="1" type="ORF">D0962_34600</name>
</gene>
<protein>
    <submittedName>
        <fullName evidence="1">Uncharacterized protein</fullName>
    </submittedName>
</protein>
<evidence type="ECO:0000313" key="2">
    <source>
        <dbReference type="Proteomes" id="UP000473574"/>
    </source>
</evidence>
<organism evidence="1 2">
    <name type="scientific">Adonisia turfae CCMR0082</name>
    <dbReference type="NCBI Taxonomy" id="2304604"/>
    <lineage>
        <taxon>Bacteria</taxon>
        <taxon>Bacillati</taxon>
        <taxon>Cyanobacteriota</taxon>
        <taxon>Adonisia</taxon>
        <taxon>Adonisia turfae</taxon>
    </lineage>
</organism>
<dbReference type="AlphaFoldDB" id="A0A6M0SGY5"/>
<dbReference type="Proteomes" id="UP000473574">
    <property type="component" value="Unassembled WGS sequence"/>
</dbReference>
<accession>A0A6M0SGY5</accession>
<name>A0A6M0SGY5_9CYAN</name>
<evidence type="ECO:0000313" key="1">
    <source>
        <dbReference type="EMBL" id="NEZ67829.1"/>
    </source>
</evidence>
<sequence>MGVGRSVGAITCAVDYIEKALHNPAASEILFKGTGGINHPENHPGKIEALVLFTSKEIIERNPQFPAHRYEGTSQPEAARTEIEKVLRKVWKTSYPERKIFWCEVDIDNYEDCFEKVVKATYRFSPLKKQGKEIWCNLTSGSDSLGLALLSMSELTAKSTKRYLLSQKQDYRSFVTVPPQIKLLPNRDNYFRLLPFIKKTIDVFEFYEILAELENTQKLLRSSELFNRLRSRNLFTNLDEDSFTRQYLIKIYSLGYTELLSSNSEQKNKQQNKEKQDQDKYVALTEMGVRFLNEELEELKSLVDFEDILSYSPEDIVDISKHWPWFYETVL</sequence>
<comment type="caution">
    <text evidence="1">The sequence shown here is derived from an EMBL/GenBank/DDBJ whole genome shotgun (WGS) entry which is preliminary data.</text>
</comment>
<dbReference type="EMBL" id="QZCE01000002">
    <property type="protein sequence ID" value="NEZ67829.1"/>
    <property type="molecule type" value="Genomic_DNA"/>
</dbReference>